<dbReference type="Pfam" id="PF00202">
    <property type="entry name" value="Aminotran_3"/>
    <property type="match status" value="1"/>
</dbReference>
<accession>A0A1H8ARZ3</accession>
<dbReference type="PIRSF" id="PIRSF000521">
    <property type="entry name" value="Transaminase_4ab_Lys_Orn"/>
    <property type="match status" value="1"/>
</dbReference>
<comment type="similarity">
    <text evidence="2 9">Belongs to the class-III pyridoxal-phosphate-dependent aminotransferase family.</text>
</comment>
<dbReference type="Gene3D" id="3.40.640.10">
    <property type="entry name" value="Type I PLP-dependent aspartate aminotransferase-like (Major domain)"/>
    <property type="match status" value="1"/>
</dbReference>
<dbReference type="EMBL" id="FOAP01000022">
    <property type="protein sequence ID" value="SEM73333.1"/>
    <property type="molecule type" value="Genomic_DNA"/>
</dbReference>
<dbReference type="InterPro" id="IPR015422">
    <property type="entry name" value="PyrdxlP-dep_Trfase_small"/>
</dbReference>
<dbReference type="PANTHER" id="PTHR45688">
    <property type="match status" value="1"/>
</dbReference>
<sequence>MESKTVRAKHKQYMLPSVANYYEEPVVLHEGQGSRVSDLDGKSYLDFFGGILTVSVGHANARVNAAVSAQLQRLSHVSTLYPTVPIVELAEKLVSVAPGNLQKAFFTASGTEANETAVVLAQVATGNQELLALRHGYSGRSILAQSLTGNSNYRAVPSQVAAVKHALSPYCYRCPLKLEPGTCGVACAKDLDELIRTTTTGRIAGMLAEPIQGVGGFITPPREYFEIAAEIVRKYGGLMIIDEVQTGFGRTGTMWGSQQYNVEPDLMTMAKGIANGLPLAATLCTPAIGEAFQASTISTFGGNPLSCAAAVAVLEEIEERHLVENAAKRGAELREGLERLQRQHPKTIGDVRGMGLMQAMELVVDETVRDRTPNPRATLQLFEETKKRGLLIGKGGLSGNTIRLAPPLTLSASEVAEGLRALEESFAAMGVG</sequence>
<evidence type="ECO:0000256" key="2">
    <source>
        <dbReference type="ARBA" id="ARBA00008954"/>
    </source>
</evidence>
<evidence type="ECO:0000256" key="3">
    <source>
        <dbReference type="ARBA" id="ARBA00011881"/>
    </source>
</evidence>
<organism evidence="10 11">
    <name type="scientific">Stigmatella aurantiaca</name>
    <dbReference type="NCBI Taxonomy" id="41"/>
    <lineage>
        <taxon>Bacteria</taxon>
        <taxon>Pseudomonadati</taxon>
        <taxon>Myxococcota</taxon>
        <taxon>Myxococcia</taxon>
        <taxon>Myxococcales</taxon>
        <taxon>Cystobacterineae</taxon>
        <taxon>Archangiaceae</taxon>
        <taxon>Stigmatella</taxon>
    </lineage>
</organism>
<evidence type="ECO:0000256" key="4">
    <source>
        <dbReference type="ARBA" id="ARBA00013049"/>
    </source>
</evidence>
<dbReference type="SUPFAM" id="SSF53383">
    <property type="entry name" value="PLP-dependent transferases"/>
    <property type="match status" value="1"/>
</dbReference>
<dbReference type="Gene3D" id="3.90.1150.10">
    <property type="entry name" value="Aspartate Aminotransferase, domain 1"/>
    <property type="match status" value="1"/>
</dbReference>
<dbReference type="OrthoDB" id="9801834at2"/>
<dbReference type="EC" id="2.6.1.44" evidence="4"/>
<evidence type="ECO:0000313" key="11">
    <source>
        <dbReference type="Proteomes" id="UP000182719"/>
    </source>
</evidence>
<keyword evidence="8" id="KW-0809">Transit peptide</keyword>
<dbReference type="FunFam" id="3.40.640.10:FF:000004">
    <property type="entry name" value="Acetylornithine aminotransferase"/>
    <property type="match status" value="1"/>
</dbReference>
<dbReference type="Proteomes" id="UP000182719">
    <property type="component" value="Unassembled WGS sequence"/>
</dbReference>
<comment type="cofactor">
    <cofactor evidence="1">
        <name>pyridoxal 5'-phosphate</name>
        <dbReference type="ChEBI" id="CHEBI:597326"/>
    </cofactor>
</comment>
<evidence type="ECO:0000256" key="8">
    <source>
        <dbReference type="ARBA" id="ARBA00022946"/>
    </source>
</evidence>
<keyword evidence="6 10" id="KW-0808">Transferase</keyword>
<gene>
    <name evidence="10" type="ORF">SAMN05444354_12225</name>
</gene>
<dbReference type="InterPro" id="IPR015424">
    <property type="entry name" value="PyrdxlP-dep_Trfase"/>
</dbReference>
<keyword evidence="5 10" id="KW-0032">Aminotransferase</keyword>
<evidence type="ECO:0000256" key="1">
    <source>
        <dbReference type="ARBA" id="ARBA00001933"/>
    </source>
</evidence>
<dbReference type="CDD" id="cd00610">
    <property type="entry name" value="OAT_like"/>
    <property type="match status" value="1"/>
</dbReference>
<dbReference type="PANTHER" id="PTHR45688:SF3">
    <property type="entry name" value="ALANINE--GLYOXYLATE AMINOTRANSFERASE 2, MITOCHONDRIAL"/>
    <property type="match status" value="1"/>
</dbReference>
<dbReference type="InterPro" id="IPR005814">
    <property type="entry name" value="Aminotrans_3"/>
</dbReference>
<comment type="subunit">
    <text evidence="3">Homotetramer.</text>
</comment>
<keyword evidence="7 9" id="KW-0663">Pyridoxal phosphate</keyword>
<dbReference type="InterPro" id="IPR049704">
    <property type="entry name" value="Aminotrans_3_PPA_site"/>
</dbReference>
<evidence type="ECO:0000313" key="10">
    <source>
        <dbReference type="EMBL" id="SEM73333.1"/>
    </source>
</evidence>
<protein>
    <recommendedName>
        <fullName evidence="4">alanine--glyoxylate transaminase</fullName>
        <ecNumber evidence="4">2.6.1.44</ecNumber>
    </recommendedName>
</protein>
<dbReference type="PROSITE" id="PS00600">
    <property type="entry name" value="AA_TRANSFER_CLASS_3"/>
    <property type="match status" value="1"/>
</dbReference>
<dbReference type="InterPro" id="IPR015421">
    <property type="entry name" value="PyrdxlP-dep_Trfase_major"/>
</dbReference>
<dbReference type="GO" id="GO:0008453">
    <property type="term" value="F:alanine-glyoxylate transaminase activity"/>
    <property type="evidence" value="ECO:0007669"/>
    <property type="project" value="UniProtKB-EC"/>
</dbReference>
<proteinExistence type="inferred from homology"/>
<evidence type="ECO:0000256" key="5">
    <source>
        <dbReference type="ARBA" id="ARBA00022576"/>
    </source>
</evidence>
<evidence type="ECO:0000256" key="9">
    <source>
        <dbReference type="RuleBase" id="RU003560"/>
    </source>
</evidence>
<dbReference type="RefSeq" id="WP_075010057.1">
    <property type="nucleotide sequence ID" value="NZ_FOAP01000022.1"/>
</dbReference>
<dbReference type="AlphaFoldDB" id="A0A1H8ARZ3"/>
<reference evidence="11" key="1">
    <citation type="submission" date="2016-10" db="EMBL/GenBank/DDBJ databases">
        <authorList>
            <person name="Varghese N."/>
            <person name="Submissions S."/>
        </authorList>
    </citation>
    <scope>NUCLEOTIDE SEQUENCE [LARGE SCALE GENOMIC DNA]</scope>
    <source>
        <strain evidence="11">DSM 17044</strain>
    </source>
</reference>
<evidence type="ECO:0000256" key="6">
    <source>
        <dbReference type="ARBA" id="ARBA00022679"/>
    </source>
</evidence>
<dbReference type="GO" id="GO:0030170">
    <property type="term" value="F:pyridoxal phosphate binding"/>
    <property type="evidence" value="ECO:0007669"/>
    <property type="project" value="InterPro"/>
</dbReference>
<keyword evidence="11" id="KW-1185">Reference proteome</keyword>
<evidence type="ECO:0000256" key="7">
    <source>
        <dbReference type="ARBA" id="ARBA00022898"/>
    </source>
</evidence>
<name>A0A1H8ARZ3_STIAU</name>